<dbReference type="Proteomes" id="UP000518887">
    <property type="component" value="Unassembled WGS sequence"/>
</dbReference>
<dbReference type="InterPro" id="IPR000182">
    <property type="entry name" value="GNAT_dom"/>
</dbReference>
<keyword evidence="3" id="KW-1185">Reference proteome</keyword>
<feature type="domain" description="N-acetyltransferase" evidence="1">
    <location>
        <begin position="10"/>
        <end position="146"/>
    </location>
</feature>
<dbReference type="RefSeq" id="WP_009105923.1">
    <property type="nucleotide sequence ID" value="NZ_CP031518.1"/>
</dbReference>
<protein>
    <submittedName>
        <fullName evidence="2">GNAT superfamily N-acetyltransferase</fullName>
    </submittedName>
</protein>
<dbReference type="PANTHER" id="PTHR43233">
    <property type="entry name" value="FAMILY N-ACETYLTRANSFERASE, PUTATIVE (AFU_ORTHOLOGUE AFUA_6G03350)-RELATED"/>
    <property type="match status" value="1"/>
</dbReference>
<dbReference type="CDD" id="cd04301">
    <property type="entry name" value="NAT_SF"/>
    <property type="match status" value="1"/>
</dbReference>
<organism evidence="2 3">
    <name type="scientific">Treponema ruminis</name>
    <dbReference type="NCBI Taxonomy" id="744515"/>
    <lineage>
        <taxon>Bacteria</taxon>
        <taxon>Pseudomonadati</taxon>
        <taxon>Spirochaetota</taxon>
        <taxon>Spirochaetia</taxon>
        <taxon>Spirochaetales</taxon>
        <taxon>Treponemataceae</taxon>
        <taxon>Treponema</taxon>
    </lineage>
</organism>
<evidence type="ECO:0000259" key="1">
    <source>
        <dbReference type="PROSITE" id="PS51186"/>
    </source>
</evidence>
<comment type="caution">
    <text evidence="2">The sequence shown here is derived from an EMBL/GenBank/DDBJ whole genome shotgun (WGS) entry which is preliminary data.</text>
</comment>
<name>A0A7W8GA60_9SPIR</name>
<dbReference type="EMBL" id="JACHFQ010000006">
    <property type="protein sequence ID" value="MBB5226693.1"/>
    <property type="molecule type" value="Genomic_DNA"/>
</dbReference>
<keyword evidence="2" id="KW-0808">Transferase</keyword>
<gene>
    <name evidence="2" type="ORF">HNP76_002074</name>
</gene>
<dbReference type="Pfam" id="PF00583">
    <property type="entry name" value="Acetyltransf_1"/>
    <property type="match status" value="1"/>
</dbReference>
<proteinExistence type="predicted"/>
<sequence>MTTKKTENGFTIKYNELNAKEFIFLWESVWGEPPSLEQTELAMKNTLFKVSIFDGEKIVAMARAIGDKGLCYYIKDVVVHPGYQGRGLGRILIGEILEYINANGAEGTEIAVELCAMPDKIPFYEKFGFAANEAQRLRIMHKVKVE</sequence>
<dbReference type="PANTHER" id="PTHR43233:SF1">
    <property type="entry name" value="FAMILY N-ACETYLTRANSFERASE, PUTATIVE (AFU_ORTHOLOGUE AFUA_6G03350)-RELATED"/>
    <property type="match status" value="1"/>
</dbReference>
<evidence type="ECO:0000313" key="2">
    <source>
        <dbReference type="EMBL" id="MBB5226693.1"/>
    </source>
</evidence>
<dbReference type="GO" id="GO:0016747">
    <property type="term" value="F:acyltransferase activity, transferring groups other than amino-acyl groups"/>
    <property type="evidence" value="ECO:0007669"/>
    <property type="project" value="InterPro"/>
</dbReference>
<dbReference type="InterPro" id="IPR053144">
    <property type="entry name" value="Acetyltransferase_Butenolide"/>
</dbReference>
<accession>A0A7W8GA60</accession>
<reference evidence="2 3" key="1">
    <citation type="submission" date="2020-08" db="EMBL/GenBank/DDBJ databases">
        <title>Genomic Encyclopedia of Type Strains, Phase IV (KMG-IV): sequencing the most valuable type-strain genomes for metagenomic binning, comparative biology and taxonomic classification.</title>
        <authorList>
            <person name="Goeker M."/>
        </authorList>
    </citation>
    <scope>NUCLEOTIDE SEQUENCE [LARGE SCALE GENOMIC DNA]</scope>
    <source>
        <strain evidence="2 3">DSM 103462</strain>
    </source>
</reference>
<dbReference type="AlphaFoldDB" id="A0A7W8GA60"/>
<dbReference type="SUPFAM" id="SSF55729">
    <property type="entry name" value="Acyl-CoA N-acyltransferases (Nat)"/>
    <property type="match status" value="1"/>
</dbReference>
<dbReference type="Gene3D" id="3.40.630.30">
    <property type="match status" value="1"/>
</dbReference>
<dbReference type="PROSITE" id="PS51186">
    <property type="entry name" value="GNAT"/>
    <property type="match status" value="1"/>
</dbReference>
<evidence type="ECO:0000313" key="3">
    <source>
        <dbReference type="Proteomes" id="UP000518887"/>
    </source>
</evidence>
<dbReference type="InterPro" id="IPR016181">
    <property type="entry name" value="Acyl_CoA_acyltransferase"/>
</dbReference>